<dbReference type="InterPro" id="IPR037062">
    <property type="entry name" value="Malic_N_dom_sf"/>
</dbReference>
<dbReference type="InterPro" id="IPR012188">
    <property type="entry name" value="ME_PTA"/>
</dbReference>
<dbReference type="Gene3D" id="3.40.50.720">
    <property type="entry name" value="NAD(P)-binding Rossmann-like Domain"/>
    <property type="match status" value="1"/>
</dbReference>
<dbReference type="InterPro" id="IPR036291">
    <property type="entry name" value="NAD(P)-bd_dom_sf"/>
</dbReference>
<gene>
    <name evidence="13" type="ORF">BCY88_14935</name>
</gene>
<evidence type="ECO:0000313" key="13">
    <source>
        <dbReference type="EMBL" id="RKF29909.1"/>
    </source>
</evidence>
<dbReference type="SUPFAM" id="SSF51735">
    <property type="entry name" value="NAD(P)-binding Rossmann-fold domains"/>
    <property type="match status" value="1"/>
</dbReference>
<dbReference type="InterPro" id="IPR012302">
    <property type="entry name" value="Malic_NAD-bd"/>
</dbReference>
<evidence type="ECO:0000256" key="8">
    <source>
        <dbReference type="PIRSR" id="PIRSR036684-1"/>
    </source>
</evidence>
<dbReference type="GO" id="GO:0046872">
    <property type="term" value="F:metal ion binding"/>
    <property type="evidence" value="ECO:0007669"/>
    <property type="project" value="UniProtKB-KW"/>
</dbReference>
<comment type="caution">
    <text evidence="13">The sequence shown here is derived from an EMBL/GenBank/DDBJ whole genome shotgun (WGS) entry which is preliminary data.</text>
</comment>
<dbReference type="InterPro" id="IPR012301">
    <property type="entry name" value="Malic_N_dom"/>
</dbReference>
<comment type="similarity">
    <text evidence="4">In the C-terminal section; belongs to the phosphate acetyltransferase and butyryltransferase family.</text>
</comment>
<dbReference type="SUPFAM" id="SSF53659">
    <property type="entry name" value="Isocitrate/Isopropylmalate dehydrogenase-like"/>
    <property type="match status" value="1"/>
</dbReference>
<dbReference type="SMART" id="SM01274">
    <property type="entry name" value="malic"/>
    <property type="match status" value="1"/>
</dbReference>
<dbReference type="Proteomes" id="UP000283709">
    <property type="component" value="Unassembled WGS sequence"/>
</dbReference>
<dbReference type="GO" id="GO:0006108">
    <property type="term" value="P:malate metabolic process"/>
    <property type="evidence" value="ECO:0007669"/>
    <property type="project" value="InterPro"/>
</dbReference>
<dbReference type="InterPro" id="IPR046346">
    <property type="entry name" value="Aminoacid_DH-like_N_sf"/>
</dbReference>
<evidence type="ECO:0000256" key="10">
    <source>
        <dbReference type="PIRSR" id="PIRSR036684-3"/>
    </source>
</evidence>
<dbReference type="InterPro" id="IPR042112">
    <property type="entry name" value="P_AcTrfase_dom2"/>
</dbReference>
<dbReference type="InterPro" id="IPR002505">
    <property type="entry name" value="PTA_PTB"/>
</dbReference>
<feature type="binding site" evidence="10">
    <location>
        <position position="181"/>
    </location>
    <ligand>
        <name>a divalent metal cation</name>
        <dbReference type="ChEBI" id="CHEBI:60240"/>
    </ligand>
</feature>
<dbReference type="Pfam" id="PF03949">
    <property type="entry name" value="Malic_M"/>
    <property type="match status" value="1"/>
</dbReference>
<evidence type="ECO:0000259" key="12">
    <source>
        <dbReference type="SMART" id="SM01274"/>
    </source>
</evidence>
<dbReference type="EMBL" id="MCAS01000069">
    <property type="protein sequence ID" value="RKF29909.1"/>
    <property type="molecule type" value="Genomic_DNA"/>
</dbReference>
<keyword evidence="5 9" id="KW-0479">Metal-binding</keyword>
<dbReference type="InterPro" id="IPR051674">
    <property type="entry name" value="Malate_Decarboxylase"/>
</dbReference>
<feature type="binding site" evidence="10">
    <location>
        <position position="306"/>
    </location>
    <ligand>
        <name>a divalent metal cation</name>
        <dbReference type="ChEBI" id="CHEBI:60240"/>
    </ligand>
</feature>
<name>A0A3R7IHI7_9BURK</name>
<sequence>MPSNVYSNPHFEARLMTTPANSKLREAALDYHEFPTPGKIAIAPTKQMINQRDLALAYSPGVAFACEEIVENPLNAARFTARSNLVGVVTNGTAVLGLGNIGPLASKPVMEGKAVLFKKFAGIDVFDIELNESDPHKLVEVIAALEPTFGGINLEDIKAPDCFIVERECRKRMKIPVFHDDQHGTAIVVAAAITNGLKVVGKDIKQVKLVSSGAGAAALACLDLLVDIGLPLENITVTDLAGVVYKGRVELMDPDKERFARETDARTLAEAIGGADIFLGLSAGGVLKQDMVKQMADKPLILALANPTPEILPELALEVRPDAVLCTGRTDYPNQVNNVLVFPFLFRGALDAGATTVTREMEIAAVNAIAELARQEQSDIVATAYGIQDLSFGPAYLIPKPFDPRLIVKVAPAVAKAAMDSGVAERPIEDMEAYEQHLQQFVYHSGTTMKPIFQLARSVEPEKKRIVFAEGEEERVLRAMQIIVDEKLAKPILIGRPAVIEQRIARYGLRLVAGQDYMVVNTDHDERYRDFWQEYHKMMSRKGITEQMAKLEMRRRTTLIGAMMVEKGEADGMICGTVSTTHRHLHFIDQVIGKKEGAKVYAAMNALVLPNRQIFLVDTHVNVDPTPEQLAEITIMAAEEVRRFGIEPKVALLSHSNFGSSNAPTAQKMRDTLAILRERAPELQVDGEMHGDLALDANLRREVLPDSTLEGDANLLVLPNIDAANISYNLLKTAAGNNIAIGPMLLGAAKPVHVLTASATVRRIVNMTALLVADVIAAR</sequence>
<dbReference type="Gene3D" id="3.40.50.10380">
    <property type="entry name" value="Malic enzyme, N-terminal domain"/>
    <property type="match status" value="1"/>
</dbReference>
<dbReference type="InterPro" id="IPR045213">
    <property type="entry name" value="Malic_NAD-bd_bact_type"/>
</dbReference>
<dbReference type="InterPro" id="IPR042113">
    <property type="entry name" value="P_AcTrfase_dom1"/>
</dbReference>
<evidence type="ECO:0000256" key="1">
    <source>
        <dbReference type="ARBA" id="ARBA00001936"/>
    </source>
</evidence>
<dbReference type="Pfam" id="PF00390">
    <property type="entry name" value="malic"/>
    <property type="match status" value="1"/>
</dbReference>
<dbReference type="GO" id="GO:0004470">
    <property type="term" value="F:malic enzyme activity"/>
    <property type="evidence" value="ECO:0007669"/>
    <property type="project" value="InterPro"/>
</dbReference>
<evidence type="ECO:0000256" key="3">
    <source>
        <dbReference type="ARBA" id="ARBA00007686"/>
    </source>
</evidence>
<dbReference type="NCBIfam" id="NF009501">
    <property type="entry name" value="PRK12861.1"/>
    <property type="match status" value="1"/>
</dbReference>
<accession>A0A3R7IHI7</accession>
<feature type="domain" description="Malic enzyme NAD-binding" evidence="11">
    <location>
        <begin position="182"/>
        <end position="419"/>
    </location>
</feature>
<evidence type="ECO:0000256" key="7">
    <source>
        <dbReference type="ARBA" id="ARBA00023268"/>
    </source>
</evidence>
<keyword evidence="6" id="KW-0560">Oxidoreductase</keyword>
<evidence type="ECO:0000313" key="14">
    <source>
        <dbReference type="Proteomes" id="UP000283709"/>
    </source>
</evidence>
<evidence type="ECO:0000256" key="6">
    <source>
        <dbReference type="ARBA" id="ARBA00023002"/>
    </source>
</evidence>
<dbReference type="FunFam" id="3.40.50.720:FF:000095">
    <property type="entry name" value="NADP-dependent malic enzyme"/>
    <property type="match status" value="1"/>
</dbReference>
<dbReference type="GO" id="GO:0016746">
    <property type="term" value="F:acyltransferase activity"/>
    <property type="evidence" value="ECO:0007669"/>
    <property type="project" value="InterPro"/>
</dbReference>
<evidence type="ECO:0000256" key="4">
    <source>
        <dbReference type="ARBA" id="ARBA00008756"/>
    </source>
</evidence>
<dbReference type="SUPFAM" id="SSF53223">
    <property type="entry name" value="Aminoacid dehydrogenase-like, N-terminal domain"/>
    <property type="match status" value="1"/>
</dbReference>
<evidence type="ECO:0000256" key="2">
    <source>
        <dbReference type="ARBA" id="ARBA00001946"/>
    </source>
</evidence>
<feature type="binding site" evidence="9">
    <location>
        <position position="155"/>
    </location>
    <ligand>
        <name>a divalent metal cation</name>
        <dbReference type="ChEBI" id="CHEBI:60240"/>
    </ligand>
</feature>
<dbReference type="OrthoDB" id="9805787at2"/>
<dbReference type="RefSeq" id="WP_120349462.1">
    <property type="nucleotide sequence ID" value="NZ_MCAS01000069.1"/>
</dbReference>
<comment type="similarity">
    <text evidence="3">In the N-terminal section; belongs to the malic enzymes family.</text>
</comment>
<feature type="binding site" evidence="10">
    <location>
        <begin position="95"/>
        <end position="102"/>
    </location>
    <ligand>
        <name>NADP(+)</name>
        <dbReference type="ChEBI" id="CHEBI:58349"/>
    </ligand>
</feature>
<feature type="active site" description="Proton acceptor" evidence="8">
    <location>
        <position position="113"/>
    </location>
</feature>
<evidence type="ECO:0000256" key="5">
    <source>
        <dbReference type="ARBA" id="ARBA00022723"/>
    </source>
</evidence>
<protein>
    <submittedName>
        <fullName evidence="13">Malate dehydrogenase</fullName>
    </submittedName>
</protein>
<dbReference type="CDD" id="cd05311">
    <property type="entry name" value="NAD_bind_2_malic_enz"/>
    <property type="match status" value="1"/>
</dbReference>
<dbReference type="GO" id="GO:0051287">
    <property type="term" value="F:NAD binding"/>
    <property type="evidence" value="ECO:0007669"/>
    <property type="project" value="InterPro"/>
</dbReference>
<feature type="binding site" evidence="9">
    <location>
        <position position="156"/>
    </location>
    <ligand>
        <name>a divalent metal cation</name>
        <dbReference type="ChEBI" id="CHEBI:60240"/>
    </ligand>
</feature>
<feature type="domain" description="Malic enzyme N-terminal" evidence="12">
    <location>
        <begin position="37"/>
        <end position="170"/>
    </location>
</feature>
<dbReference type="Pfam" id="PF01515">
    <property type="entry name" value="PTA_PTB"/>
    <property type="match status" value="1"/>
</dbReference>
<dbReference type="Gene3D" id="3.40.50.10950">
    <property type="match status" value="1"/>
</dbReference>
<reference evidence="13 14" key="1">
    <citation type="submission" date="2016-07" db="EMBL/GenBank/DDBJ databases">
        <title>Genome analysis of Burkholderia fungorum ES3-20.</title>
        <authorList>
            <person name="Xu D."/>
            <person name="Yao R."/>
            <person name="Zheng S."/>
        </authorList>
    </citation>
    <scope>NUCLEOTIDE SEQUENCE [LARGE SCALE GENOMIC DNA]</scope>
    <source>
        <strain evidence="13 14">ES3-20</strain>
    </source>
</reference>
<dbReference type="GO" id="GO:0016616">
    <property type="term" value="F:oxidoreductase activity, acting on the CH-OH group of donors, NAD or NADP as acceptor"/>
    <property type="evidence" value="ECO:0007669"/>
    <property type="project" value="InterPro"/>
</dbReference>
<keyword evidence="7" id="KW-0511">Multifunctional enzyme</keyword>
<comment type="cofactor">
    <cofactor evidence="1">
        <name>Mn(2+)</name>
        <dbReference type="ChEBI" id="CHEBI:29035"/>
    </cofactor>
</comment>
<organism evidence="13 14">
    <name type="scientific">Paraburkholderia fungorum</name>
    <dbReference type="NCBI Taxonomy" id="134537"/>
    <lineage>
        <taxon>Bacteria</taxon>
        <taxon>Pseudomonadati</taxon>
        <taxon>Pseudomonadota</taxon>
        <taxon>Betaproteobacteria</taxon>
        <taxon>Burkholderiales</taxon>
        <taxon>Burkholderiaceae</taxon>
        <taxon>Paraburkholderia</taxon>
    </lineage>
</organism>
<dbReference type="Gene3D" id="3.40.50.10750">
    <property type="entry name" value="Isocitrate/Isopropylmalate dehydrogenase-like"/>
    <property type="match status" value="1"/>
</dbReference>
<proteinExistence type="inferred from homology"/>
<dbReference type="AlphaFoldDB" id="A0A3R7IHI7"/>
<evidence type="ECO:0000256" key="9">
    <source>
        <dbReference type="PIRSR" id="PIRSR036684-2"/>
    </source>
</evidence>
<dbReference type="PANTHER" id="PTHR43237:SF4">
    <property type="entry name" value="NADP-DEPENDENT MALIC ENZYME"/>
    <property type="match status" value="1"/>
</dbReference>
<dbReference type="PIRSF" id="PIRSF036684">
    <property type="entry name" value="ME_PTA"/>
    <property type="match status" value="1"/>
</dbReference>
<dbReference type="FunFam" id="3.40.50.10380:FF:000003">
    <property type="entry name" value="NADP-dependent malic enzyme"/>
    <property type="match status" value="1"/>
</dbReference>
<keyword evidence="10" id="KW-0521">NADP</keyword>
<dbReference type="PANTHER" id="PTHR43237">
    <property type="entry name" value="NADP-DEPENDENT MALIC ENZYME"/>
    <property type="match status" value="1"/>
</dbReference>
<evidence type="ECO:0000259" key="11">
    <source>
        <dbReference type="SMART" id="SM00919"/>
    </source>
</evidence>
<comment type="cofactor">
    <cofactor evidence="2">
        <name>Mg(2+)</name>
        <dbReference type="ChEBI" id="CHEBI:18420"/>
    </cofactor>
</comment>
<dbReference type="SMART" id="SM00919">
    <property type="entry name" value="Malic_M"/>
    <property type="match status" value="1"/>
</dbReference>